<accession>A0ABW0ZQ92</accession>
<name>A0ABW0ZQ92_9ACTN</name>
<gene>
    <name evidence="2" type="ORF">ACFPQB_21255</name>
</gene>
<evidence type="ECO:0000313" key="2">
    <source>
        <dbReference type="EMBL" id="MFC5731454.1"/>
    </source>
</evidence>
<dbReference type="Proteomes" id="UP001596072">
    <property type="component" value="Unassembled WGS sequence"/>
</dbReference>
<protein>
    <recommendedName>
        <fullName evidence="1">Replication-associated protein ORF2/G2P domain-containing protein</fullName>
    </recommendedName>
</protein>
<sequence length="164" mass="18373">MLREDVGEFFRALRDELAGASFPYVWVPEWHKTGHGLHVHFAVGQFIPRGKIAAAWGRGFVHIKHISDLPVGSTKWEEARRAAGYLSKYVTNGFEPEGRARLLGLHRYEVAQGFQPPVISLNGRSAWELLKKAEAVIGGPPARSWSSAEVEDWKAPPAVWFAWS</sequence>
<dbReference type="InterPro" id="IPR056906">
    <property type="entry name" value="ORF2/G2P_dom"/>
</dbReference>
<dbReference type="Pfam" id="PF23343">
    <property type="entry name" value="REP_ORF2-G2P"/>
    <property type="match status" value="1"/>
</dbReference>
<comment type="caution">
    <text evidence="2">The sequence shown here is derived from an EMBL/GenBank/DDBJ whole genome shotgun (WGS) entry which is preliminary data.</text>
</comment>
<keyword evidence="3" id="KW-1185">Reference proteome</keyword>
<dbReference type="EMBL" id="JBHSNS010000015">
    <property type="protein sequence ID" value="MFC5731454.1"/>
    <property type="molecule type" value="Genomic_DNA"/>
</dbReference>
<evidence type="ECO:0000259" key="1">
    <source>
        <dbReference type="Pfam" id="PF23343"/>
    </source>
</evidence>
<feature type="domain" description="Replication-associated protein ORF2/G2P" evidence="1">
    <location>
        <begin position="4"/>
        <end position="92"/>
    </location>
</feature>
<evidence type="ECO:0000313" key="3">
    <source>
        <dbReference type="Proteomes" id="UP001596072"/>
    </source>
</evidence>
<proteinExistence type="predicted"/>
<dbReference type="RefSeq" id="WP_206056160.1">
    <property type="nucleotide sequence ID" value="NZ_JBHSNS010000015.1"/>
</dbReference>
<organism evidence="2 3">
    <name type="scientific">Nocardioides vastitatis</name>
    <dbReference type="NCBI Taxonomy" id="2568655"/>
    <lineage>
        <taxon>Bacteria</taxon>
        <taxon>Bacillati</taxon>
        <taxon>Actinomycetota</taxon>
        <taxon>Actinomycetes</taxon>
        <taxon>Propionibacteriales</taxon>
        <taxon>Nocardioidaceae</taxon>
        <taxon>Nocardioides</taxon>
    </lineage>
</organism>
<reference evidence="3" key="1">
    <citation type="journal article" date="2019" name="Int. J. Syst. Evol. Microbiol.">
        <title>The Global Catalogue of Microorganisms (GCM) 10K type strain sequencing project: providing services to taxonomists for standard genome sequencing and annotation.</title>
        <authorList>
            <consortium name="The Broad Institute Genomics Platform"/>
            <consortium name="The Broad Institute Genome Sequencing Center for Infectious Disease"/>
            <person name="Wu L."/>
            <person name="Ma J."/>
        </authorList>
    </citation>
    <scope>NUCLEOTIDE SEQUENCE [LARGE SCALE GENOMIC DNA]</scope>
    <source>
        <strain evidence="3">YIM 94188</strain>
    </source>
</reference>